<dbReference type="PANTHER" id="PTHR46523:SF1">
    <property type="entry name" value="DCTP PYROPHOSPHATASE 1"/>
    <property type="match status" value="1"/>
</dbReference>
<dbReference type="AlphaFoldDB" id="A0A160T234"/>
<dbReference type="Gene3D" id="1.10.287.1080">
    <property type="entry name" value="MazG-like"/>
    <property type="match status" value="1"/>
</dbReference>
<reference evidence="1" key="1">
    <citation type="submission" date="2016-01" db="EMBL/GenBank/DDBJ databases">
        <authorList>
            <person name="Mcilroy J.S."/>
            <person name="Karst M S."/>
            <person name="Albertsen M."/>
        </authorList>
    </citation>
    <scope>NUCLEOTIDE SEQUENCE</scope>
    <source>
        <strain evidence="1">Cfx-K</strain>
    </source>
</reference>
<keyword evidence="2" id="KW-1185">Reference proteome</keyword>
<proteinExistence type="predicted"/>
<protein>
    <submittedName>
        <fullName evidence="1">MazG nucleotide pyrophosphohydrolase</fullName>
    </submittedName>
</protein>
<dbReference type="InterPro" id="IPR025984">
    <property type="entry name" value="DCTPP"/>
</dbReference>
<dbReference type="Pfam" id="PF12643">
    <property type="entry name" value="MazG-like"/>
    <property type="match status" value="1"/>
</dbReference>
<evidence type="ECO:0000313" key="2">
    <source>
        <dbReference type="Proteomes" id="UP000215027"/>
    </source>
</evidence>
<name>A0A160T234_9CHLR</name>
<dbReference type="CDD" id="cd11537">
    <property type="entry name" value="NTP-PPase_RS21-C6_like"/>
    <property type="match status" value="1"/>
</dbReference>
<sequence length="101" mass="11310">MELKELEERMHAFVAGKGWYRADSPKPQTPQNLAISLALEAAEVLEHFQWRAEARDTAALAGELADVTLYLLQLASVCGIDLEQAILDKLAENQHREWPAP</sequence>
<evidence type="ECO:0000313" key="1">
    <source>
        <dbReference type="EMBL" id="CUS02615.2"/>
    </source>
</evidence>
<dbReference type="EMBL" id="LN890655">
    <property type="protein sequence ID" value="CUS02615.2"/>
    <property type="molecule type" value="Genomic_DNA"/>
</dbReference>
<dbReference type="GO" id="GO:0009143">
    <property type="term" value="P:nucleoside triphosphate catabolic process"/>
    <property type="evidence" value="ECO:0007669"/>
    <property type="project" value="InterPro"/>
</dbReference>
<dbReference type="OrthoDB" id="9791898at2"/>
<dbReference type="Proteomes" id="UP000215027">
    <property type="component" value="Chromosome I"/>
</dbReference>
<dbReference type="KEGG" id="pbf:CFX0092_A0737"/>
<dbReference type="PANTHER" id="PTHR46523">
    <property type="entry name" value="DCTP PYROPHOSPHATASE 1"/>
    <property type="match status" value="1"/>
</dbReference>
<dbReference type="InterPro" id="IPR052555">
    <property type="entry name" value="dCTP_Pyrophosphatase"/>
</dbReference>
<dbReference type="RefSeq" id="WP_095042208.1">
    <property type="nucleotide sequence ID" value="NZ_LN890655.1"/>
</dbReference>
<dbReference type="GO" id="GO:0047429">
    <property type="term" value="F:nucleoside triphosphate diphosphatase activity"/>
    <property type="evidence" value="ECO:0007669"/>
    <property type="project" value="InterPro"/>
</dbReference>
<dbReference type="SUPFAM" id="SSF101386">
    <property type="entry name" value="all-alpha NTP pyrophosphatases"/>
    <property type="match status" value="1"/>
</dbReference>
<accession>A0A160T234</accession>
<gene>
    <name evidence="1" type="ORF">CFX0092_A0737</name>
</gene>
<organism evidence="1 2">
    <name type="scientific">Candidatus Promineifilum breve</name>
    <dbReference type="NCBI Taxonomy" id="1806508"/>
    <lineage>
        <taxon>Bacteria</taxon>
        <taxon>Bacillati</taxon>
        <taxon>Chloroflexota</taxon>
        <taxon>Ardenticatenia</taxon>
        <taxon>Candidatus Promineifilales</taxon>
        <taxon>Candidatus Promineifilaceae</taxon>
        <taxon>Candidatus Promineifilum</taxon>
    </lineage>
</organism>
<dbReference type="PIRSF" id="PIRSF029826">
    <property type="entry name" value="UCP029826_pph"/>
    <property type="match status" value="1"/>
</dbReference>